<protein>
    <submittedName>
        <fullName evidence="2">Uncharacterized protein</fullName>
    </submittedName>
</protein>
<accession>K1S774</accession>
<sequence length="77" mass="8365">MNSKKFSEAMSELDSKYVDEAISYKKKAKKPVWAKWGAIAACFVAVTVLGVGLFQSGLFGSHTDIATLNNGEKISFC</sequence>
<organism evidence="2">
    <name type="scientific">human gut metagenome</name>
    <dbReference type="NCBI Taxonomy" id="408170"/>
    <lineage>
        <taxon>unclassified sequences</taxon>
        <taxon>metagenomes</taxon>
        <taxon>organismal metagenomes</taxon>
    </lineage>
</organism>
<dbReference type="AlphaFoldDB" id="K1S774"/>
<evidence type="ECO:0000256" key="1">
    <source>
        <dbReference type="SAM" id="Phobius"/>
    </source>
</evidence>
<keyword evidence="1" id="KW-0812">Transmembrane</keyword>
<proteinExistence type="predicted"/>
<dbReference type="EMBL" id="AJWY01011234">
    <property type="protein sequence ID" value="EKC53308.1"/>
    <property type="molecule type" value="Genomic_DNA"/>
</dbReference>
<feature type="transmembrane region" description="Helical" evidence="1">
    <location>
        <begin position="33"/>
        <end position="54"/>
    </location>
</feature>
<evidence type="ECO:0000313" key="2">
    <source>
        <dbReference type="EMBL" id="EKC53308.1"/>
    </source>
</evidence>
<comment type="caution">
    <text evidence="2">The sequence shown here is derived from an EMBL/GenBank/DDBJ whole genome shotgun (WGS) entry which is preliminary data.</text>
</comment>
<gene>
    <name evidence="2" type="ORF">LEA_16441</name>
</gene>
<reference evidence="2" key="1">
    <citation type="journal article" date="2013" name="Environ. Microbiol.">
        <title>Microbiota from the distal guts of lean and obese adolescents exhibit partial functional redundancy besides clear differences in community structure.</title>
        <authorList>
            <person name="Ferrer M."/>
            <person name="Ruiz A."/>
            <person name="Lanza F."/>
            <person name="Haange S.B."/>
            <person name="Oberbach A."/>
            <person name="Till H."/>
            <person name="Bargiela R."/>
            <person name="Campoy C."/>
            <person name="Segura M.T."/>
            <person name="Richter M."/>
            <person name="von Bergen M."/>
            <person name="Seifert J."/>
            <person name="Suarez A."/>
        </authorList>
    </citation>
    <scope>NUCLEOTIDE SEQUENCE</scope>
</reference>
<name>K1S774_9ZZZZ</name>
<keyword evidence="1" id="KW-1133">Transmembrane helix</keyword>
<keyword evidence="1" id="KW-0472">Membrane</keyword>